<keyword evidence="6 7" id="KW-0234">DNA repair</keyword>
<organism evidence="9 10">
    <name type="scientific">candidate division WWE3 bacterium CG_4_9_14_0_2_um_filter_48_10</name>
    <dbReference type="NCBI Taxonomy" id="1975078"/>
    <lineage>
        <taxon>Bacteria</taxon>
        <taxon>Katanobacteria</taxon>
    </lineage>
</organism>
<keyword evidence="2 7" id="KW-0479">Metal-binding</keyword>
<keyword evidence="4 7" id="KW-0378">Hydrolase</keyword>
<dbReference type="Gene3D" id="3.20.20.150">
    <property type="entry name" value="Divalent-metal-dependent TIM barrel enzymes"/>
    <property type="match status" value="1"/>
</dbReference>
<sequence>MRLMRVGAHVSIAGSLDLAIDRAVEIGAQCIQIFGSAPQQWQFLLFPQDQISLFKQKARKHEISPIFVHSIYLINLASENPYILTNSITSITQYLKFSQEIGAEGMIFHIGSHKGAGWKAVREQVVGAISEILKRTKGGDLILENSAGAGGIIGDKFSELGEIIKAVKNPRLKVCLDTAHAFESGYAIHKKKGLEKALEKFDVEIGLERLAAIHANDSKTPFASGLDRHENIGQGYIGEDGFRVIVNHPVFNHLPFIIETPGFENRGVDRKNLEVLKALAAES</sequence>
<dbReference type="GO" id="GO:0003677">
    <property type="term" value="F:DNA binding"/>
    <property type="evidence" value="ECO:0007669"/>
    <property type="project" value="InterPro"/>
</dbReference>
<dbReference type="EC" id="3.1.21.2" evidence="7"/>
<protein>
    <recommendedName>
        <fullName evidence="7">Probable endonuclease 4</fullName>
        <ecNumber evidence="7">3.1.21.2</ecNumber>
    </recommendedName>
    <alternativeName>
        <fullName evidence="7">Endodeoxyribonuclease IV</fullName>
    </alternativeName>
    <alternativeName>
        <fullName evidence="7">Endonuclease IV</fullName>
    </alternativeName>
</protein>
<dbReference type="PANTHER" id="PTHR21445">
    <property type="entry name" value="ENDONUCLEASE IV ENDODEOXYRIBONUCLEASE IV"/>
    <property type="match status" value="1"/>
</dbReference>
<evidence type="ECO:0000259" key="8">
    <source>
        <dbReference type="Pfam" id="PF01261"/>
    </source>
</evidence>
<evidence type="ECO:0000256" key="2">
    <source>
        <dbReference type="ARBA" id="ARBA00022723"/>
    </source>
</evidence>
<keyword evidence="7" id="KW-0540">Nuclease</keyword>
<evidence type="ECO:0000256" key="3">
    <source>
        <dbReference type="ARBA" id="ARBA00022763"/>
    </source>
</evidence>
<dbReference type="SMART" id="SM00518">
    <property type="entry name" value="AP2Ec"/>
    <property type="match status" value="1"/>
</dbReference>
<keyword evidence="3 7" id="KW-0227">DNA damage</keyword>
<proteinExistence type="inferred from homology"/>
<dbReference type="InterPro" id="IPR036237">
    <property type="entry name" value="Xyl_isomerase-like_sf"/>
</dbReference>
<dbReference type="GO" id="GO:0008833">
    <property type="term" value="F:deoxyribonuclease IV (phage-T4-induced) activity"/>
    <property type="evidence" value="ECO:0007669"/>
    <property type="project" value="UniProtKB-UniRule"/>
</dbReference>
<dbReference type="GO" id="GO:0008081">
    <property type="term" value="F:phosphoric diester hydrolase activity"/>
    <property type="evidence" value="ECO:0007669"/>
    <property type="project" value="TreeGrafter"/>
</dbReference>
<comment type="similarity">
    <text evidence="1 7">Belongs to the AP endonuclease 2 family.</text>
</comment>
<dbReference type="CDD" id="cd00019">
    <property type="entry name" value="AP2Ec"/>
    <property type="match status" value="1"/>
</dbReference>
<feature type="binding site" evidence="7">
    <location>
        <position position="69"/>
    </location>
    <ligand>
        <name>Zn(2+)</name>
        <dbReference type="ChEBI" id="CHEBI:29105"/>
        <label>1</label>
    </ligand>
</feature>
<comment type="catalytic activity">
    <reaction evidence="7">
        <text>Endonucleolytic cleavage to 5'-phosphooligonucleotide end-products.</text>
        <dbReference type="EC" id="3.1.21.2"/>
    </reaction>
</comment>
<dbReference type="FunFam" id="3.20.20.150:FF:000001">
    <property type="entry name" value="Probable endonuclease 4"/>
    <property type="match status" value="1"/>
</dbReference>
<feature type="binding site" evidence="7">
    <location>
        <position position="144"/>
    </location>
    <ligand>
        <name>Zn(2+)</name>
        <dbReference type="ChEBI" id="CHEBI:29105"/>
        <label>2</label>
    </ligand>
</feature>
<dbReference type="GO" id="GO:0006284">
    <property type="term" value="P:base-excision repair"/>
    <property type="evidence" value="ECO:0007669"/>
    <property type="project" value="TreeGrafter"/>
</dbReference>
<dbReference type="Pfam" id="PF01261">
    <property type="entry name" value="AP_endonuc_2"/>
    <property type="match status" value="1"/>
</dbReference>
<feature type="binding site" evidence="7">
    <location>
        <position position="259"/>
    </location>
    <ligand>
        <name>Zn(2+)</name>
        <dbReference type="ChEBI" id="CHEBI:29105"/>
        <label>2</label>
    </ligand>
</feature>
<reference evidence="10" key="1">
    <citation type="submission" date="2017-09" db="EMBL/GenBank/DDBJ databases">
        <title>Depth-based differentiation of microbial function through sediment-hosted aquifers and enrichment of novel symbionts in the deep terrestrial subsurface.</title>
        <authorList>
            <person name="Probst A.J."/>
            <person name="Ladd B."/>
            <person name="Jarett J.K."/>
            <person name="Geller-Mcgrath D.E."/>
            <person name="Sieber C.M.K."/>
            <person name="Emerson J.B."/>
            <person name="Anantharaman K."/>
            <person name="Thomas B.C."/>
            <person name="Malmstrom R."/>
            <person name="Stieglmeier M."/>
            <person name="Klingl A."/>
            <person name="Woyke T."/>
            <person name="Ryan C.M."/>
            <person name="Banfield J.F."/>
        </authorList>
    </citation>
    <scope>NUCLEOTIDE SEQUENCE [LARGE SCALE GENOMIC DNA]</scope>
</reference>
<evidence type="ECO:0000313" key="9">
    <source>
        <dbReference type="EMBL" id="PJC22547.1"/>
    </source>
</evidence>
<evidence type="ECO:0000256" key="4">
    <source>
        <dbReference type="ARBA" id="ARBA00022801"/>
    </source>
</evidence>
<evidence type="ECO:0000256" key="5">
    <source>
        <dbReference type="ARBA" id="ARBA00022833"/>
    </source>
</evidence>
<dbReference type="PANTHER" id="PTHR21445:SF0">
    <property type="entry name" value="APURINIC-APYRIMIDINIC ENDONUCLEASE"/>
    <property type="match status" value="1"/>
</dbReference>
<dbReference type="InterPro" id="IPR001719">
    <property type="entry name" value="AP_endonuc_2"/>
</dbReference>
<feature type="binding site" evidence="7">
    <location>
        <position position="214"/>
    </location>
    <ligand>
        <name>Zn(2+)</name>
        <dbReference type="ChEBI" id="CHEBI:29105"/>
        <label>2</label>
    </ligand>
</feature>
<dbReference type="GO" id="GO:0008270">
    <property type="term" value="F:zinc ion binding"/>
    <property type="evidence" value="ECO:0007669"/>
    <property type="project" value="UniProtKB-UniRule"/>
</dbReference>
<keyword evidence="5 7" id="KW-0862">Zinc</keyword>
<evidence type="ECO:0000256" key="7">
    <source>
        <dbReference type="HAMAP-Rule" id="MF_00152"/>
    </source>
</evidence>
<evidence type="ECO:0000313" key="10">
    <source>
        <dbReference type="Proteomes" id="UP000228781"/>
    </source>
</evidence>
<evidence type="ECO:0000256" key="1">
    <source>
        <dbReference type="ARBA" id="ARBA00005340"/>
    </source>
</evidence>
<feature type="binding site" evidence="7">
    <location>
        <position position="177"/>
    </location>
    <ligand>
        <name>Zn(2+)</name>
        <dbReference type="ChEBI" id="CHEBI:29105"/>
        <label>2</label>
    </ligand>
</feature>
<keyword evidence="7" id="KW-0255">Endonuclease</keyword>
<dbReference type="HAMAP" id="MF_00152">
    <property type="entry name" value="Nfo"/>
    <property type="match status" value="1"/>
</dbReference>
<comment type="caution">
    <text evidence="9">The sequence shown here is derived from an EMBL/GenBank/DDBJ whole genome shotgun (WGS) entry which is preliminary data.</text>
</comment>
<feature type="binding site" evidence="7">
    <location>
        <position position="180"/>
    </location>
    <ligand>
        <name>Zn(2+)</name>
        <dbReference type="ChEBI" id="CHEBI:29105"/>
        <label>3</label>
    </ligand>
</feature>
<dbReference type="Proteomes" id="UP000228781">
    <property type="component" value="Unassembled WGS sequence"/>
</dbReference>
<name>A0A2M8EIP1_UNCKA</name>
<dbReference type="InterPro" id="IPR013022">
    <property type="entry name" value="Xyl_isomerase-like_TIM-brl"/>
</dbReference>
<dbReference type="AlphaFoldDB" id="A0A2M8EIP1"/>
<feature type="binding site" evidence="7">
    <location>
        <position position="144"/>
    </location>
    <ligand>
        <name>Zn(2+)</name>
        <dbReference type="ChEBI" id="CHEBI:29105"/>
        <label>1</label>
    </ligand>
</feature>
<dbReference type="NCBIfam" id="TIGR00587">
    <property type="entry name" value="nfo"/>
    <property type="match status" value="1"/>
</dbReference>
<dbReference type="SUPFAM" id="SSF51658">
    <property type="entry name" value="Xylose isomerase-like"/>
    <property type="match status" value="1"/>
</dbReference>
<evidence type="ECO:0000256" key="6">
    <source>
        <dbReference type="ARBA" id="ARBA00023204"/>
    </source>
</evidence>
<dbReference type="GO" id="GO:0003906">
    <property type="term" value="F:DNA-(apurinic or apyrimidinic site) endonuclease activity"/>
    <property type="evidence" value="ECO:0007669"/>
    <property type="project" value="TreeGrafter"/>
</dbReference>
<feature type="binding site" evidence="7">
    <location>
        <position position="227"/>
    </location>
    <ligand>
        <name>Zn(2+)</name>
        <dbReference type="ChEBI" id="CHEBI:29105"/>
        <label>3</label>
    </ligand>
</feature>
<dbReference type="PROSITE" id="PS00729">
    <property type="entry name" value="AP_NUCLEASE_F2_1"/>
    <property type="match status" value="1"/>
</dbReference>
<dbReference type="PROSITE" id="PS51432">
    <property type="entry name" value="AP_NUCLEASE_F2_4"/>
    <property type="match status" value="1"/>
</dbReference>
<feature type="binding site" evidence="7">
    <location>
        <position position="229"/>
    </location>
    <ligand>
        <name>Zn(2+)</name>
        <dbReference type="ChEBI" id="CHEBI:29105"/>
        <label>3</label>
    </ligand>
</feature>
<feature type="domain" description="Xylose isomerase-like TIM barrel" evidence="8">
    <location>
        <begin position="20"/>
        <end position="278"/>
    </location>
</feature>
<comment type="cofactor">
    <cofactor evidence="7">
        <name>Zn(2+)</name>
        <dbReference type="ChEBI" id="CHEBI:29105"/>
    </cofactor>
    <text evidence="7">Binds 3 Zn(2+) ions.</text>
</comment>
<dbReference type="EMBL" id="PFSK01000032">
    <property type="protein sequence ID" value="PJC22547.1"/>
    <property type="molecule type" value="Genomic_DNA"/>
</dbReference>
<dbReference type="InterPro" id="IPR018246">
    <property type="entry name" value="AP_endonuc_F2_Zn_BS"/>
</dbReference>
<accession>A0A2M8EIP1</accession>
<dbReference type="PROSITE" id="PS00731">
    <property type="entry name" value="AP_NUCLEASE_F2_3"/>
    <property type="match status" value="1"/>
</dbReference>
<feature type="binding site" evidence="7">
    <location>
        <position position="109"/>
    </location>
    <ligand>
        <name>Zn(2+)</name>
        <dbReference type="ChEBI" id="CHEBI:29105"/>
        <label>1</label>
    </ligand>
</feature>
<gene>
    <name evidence="7" type="primary">nfo</name>
    <name evidence="9" type="ORF">CO059_02240</name>
</gene>
<comment type="function">
    <text evidence="7">Endonuclease IV plays a role in DNA repair. It cleaves phosphodiester bonds at apurinic or apyrimidinic (AP) sites, generating a 3'-hydroxyl group and a 5'-terminal sugar phosphate.</text>
</comment>